<dbReference type="InterPro" id="IPR050067">
    <property type="entry name" value="IPM_dehydratase_rel_enz"/>
</dbReference>
<keyword evidence="2" id="KW-1185">Reference proteome</keyword>
<accession>A0ABD2YMS3</accession>
<proteinExistence type="predicted"/>
<evidence type="ECO:0000313" key="2">
    <source>
        <dbReference type="Proteomes" id="UP001630127"/>
    </source>
</evidence>
<dbReference type="PANTHER" id="PTHR43822">
    <property type="entry name" value="HOMOACONITASE, MITOCHONDRIAL-RELATED"/>
    <property type="match status" value="1"/>
</dbReference>
<dbReference type="SUPFAM" id="SSF53732">
    <property type="entry name" value="Aconitase iron-sulfur domain"/>
    <property type="match status" value="1"/>
</dbReference>
<sequence>MPCLLLLKKVTADQERFLAVNMVVRAGGKNGVVLADTTTYMCLEMSPNVAPFSLHKMRSKSCRQMPHSPDNHAFGERLDDAKTDRVYIGSCAGEKNEDHFLSAA</sequence>
<dbReference type="InterPro" id="IPR036008">
    <property type="entry name" value="Aconitase_4Fe-4S_dom"/>
</dbReference>
<evidence type="ECO:0000313" key="1">
    <source>
        <dbReference type="EMBL" id="KAL3507450.1"/>
    </source>
</evidence>
<gene>
    <name evidence="1" type="ORF">ACH5RR_032832</name>
</gene>
<reference evidence="1 2" key="1">
    <citation type="submission" date="2024-11" db="EMBL/GenBank/DDBJ databases">
        <title>A near-complete genome assembly of Cinchona calisaya.</title>
        <authorList>
            <person name="Lian D.C."/>
            <person name="Zhao X.W."/>
            <person name="Wei L."/>
        </authorList>
    </citation>
    <scope>NUCLEOTIDE SEQUENCE [LARGE SCALE GENOMIC DNA]</scope>
    <source>
        <tissue evidence="1">Nenye</tissue>
    </source>
</reference>
<organism evidence="1 2">
    <name type="scientific">Cinchona calisaya</name>
    <dbReference type="NCBI Taxonomy" id="153742"/>
    <lineage>
        <taxon>Eukaryota</taxon>
        <taxon>Viridiplantae</taxon>
        <taxon>Streptophyta</taxon>
        <taxon>Embryophyta</taxon>
        <taxon>Tracheophyta</taxon>
        <taxon>Spermatophyta</taxon>
        <taxon>Magnoliopsida</taxon>
        <taxon>eudicotyledons</taxon>
        <taxon>Gunneridae</taxon>
        <taxon>Pentapetalae</taxon>
        <taxon>asterids</taxon>
        <taxon>lamiids</taxon>
        <taxon>Gentianales</taxon>
        <taxon>Rubiaceae</taxon>
        <taxon>Cinchonoideae</taxon>
        <taxon>Cinchoneae</taxon>
        <taxon>Cinchona</taxon>
    </lineage>
</organism>
<dbReference type="AlphaFoldDB" id="A0ABD2YMS3"/>
<name>A0ABD2YMS3_9GENT</name>
<comment type="caution">
    <text evidence="1">The sequence shown here is derived from an EMBL/GenBank/DDBJ whole genome shotgun (WGS) entry which is preliminary data.</text>
</comment>
<dbReference type="PANTHER" id="PTHR43822:SF2">
    <property type="entry name" value="HOMOACONITASE, MITOCHONDRIAL"/>
    <property type="match status" value="1"/>
</dbReference>
<protein>
    <submittedName>
        <fullName evidence="1">Uncharacterized protein</fullName>
    </submittedName>
</protein>
<dbReference type="EMBL" id="JBJUIK010000013">
    <property type="protein sequence ID" value="KAL3507450.1"/>
    <property type="molecule type" value="Genomic_DNA"/>
</dbReference>
<dbReference type="Proteomes" id="UP001630127">
    <property type="component" value="Unassembled WGS sequence"/>
</dbReference>